<dbReference type="InterPro" id="IPR029052">
    <property type="entry name" value="Metallo-depent_PP-like"/>
</dbReference>
<protein>
    <submittedName>
        <fullName evidence="7">Metallophosphoesterase</fullName>
    </submittedName>
</protein>
<feature type="compositionally biased region" description="Gly residues" evidence="5">
    <location>
        <begin position="286"/>
        <end position="296"/>
    </location>
</feature>
<sequence>MRFVHCSDVHITGDYFALPLRRLGWRRWLAFAELTVGGRARAYRHAPETLARIAQEAHAHAADHFILSGDLTAYALESEFQGAREALGSWVEDRRRCTVIPGNHDVFTPGSHRSRRFERYFGHLLESDLPEHCREGAFPFVRLVGEGAAVVGLLSARVPFLPGLAQGWVGPAQLEGLAAVVKDPRLAGRALLVVVHHAPLTPRGRTDHVFHGLRDAEALCRLLPGPRHAVLHGHIHHRYHHEATAGRPHLFGAGSSTLAGHEGYWVIDVAAGQVVGGQPHTPGGLSQAGGPPGRHA</sequence>
<proteinExistence type="inferred from homology"/>
<dbReference type="PANTHER" id="PTHR42988">
    <property type="entry name" value="PHOSPHOHYDROLASE"/>
    <property type="match status" value="1"/>
</dbReference>
<evidence type="ECO:0000256" key="2">
    <source>
        <dbReference type="ARBA" id="ARBA00022801"/>
    </source>
</evidence>
<evidence type="ECO:0000313" key="8">
    <source>
        <dbReference type="Proteomes" id="UP001221838"/>
    </source>
</evidence>
<evidence type="ECO:0000259" key="6">
    <source>
        <dbReference type="Pfam" id="PF00149"/>
    </source>
</evidence>
<keyword evidence="8" id="KW-1185">Reference proteome</keyword>
<reference evidence="7 8" key="1">
    <citation type="submission" date="2022-11" db="EMBL/GenBank/DDBJ databases">
        <title>Minimal conservation of predation-associated metabolite biosynthetic gene clusters underscores biosynthetic potential of Myxococcota including descriptions for ten novel species: Archangium lansinium sp. nov., Myxococcus landrumus sp. nov., Nannocystis bai.</title>
        <authorList>
            <person name="Ahearne A."/>
            <person name="Stevens C."/>
            <person name="Dowd S."/>
        </authorList>
    </citation>
    <scope>NUCLEOTIDE SEQUENCE [LARGE SCALE GENOMIC DNA]</scope>
    <source>
        <strain evidence="7 8">NCWAL01</strain>
    </source>
</reference>
<name>A0ABT5DKP9_9BACT</name>
<keyword evidence="1" id="KW-0479">Metal-binding</keyword>
<keyword evidence="2" id="KW-0378">Hydrolase</keyword>
<gene>
    <name evidence="7" type="ORF">POL68_34885</name>
</gene>
<feature type="region of interest" description="Disordered" evidence="5">
    <location>
        <begin position="277"/>
        <end position="296"/>
    </location>
</feature>
<feature type="domain" description="Calcineurin-like phosphoesterase" evidence="6">
    <location>
        <begin position="1"/>
        <end position="237"/>
    </location>
</feature>
<comment type="caution">
    <text evidence="7">The sequence shown here is derived from an EMBL/GenBank/DDBJ whole genome shotgun (WGS) entry which is preliminary data.</text>
</comment>
<dbReference type="InterPro" id="IPR004843">
    <property type="entry name" value="Calcineurin-like_PHP"/>
</dbReference>
<evidence type="ECO:0000256" key="5">
    <source>
        <dbReference type="SAM" id="MobiDB-lite"/>
    </source>
</evidence>
<dbReference type="SUPFAM" id="SSF56300">
    <property type="entry name" value="Metallo-dependent phosphatases"/>
    <property type="match status" value="1"/>
</dbReference>
<dbReference type="Gene3D" id="3.60.21.10">
    <property type="match status" value="1"/>
</dbReference>
<evidence type="ECO:0000256" key="3">
    <source>
        <dbReference type="ARBA" id="ARBA00023004"/>
    </source>
</evidence>
<dbReference type="Pfam" id="PF00149">
    <property type="entry name" value="Metallophos"/>
    <property type="match status" value="1"/>
</dbReference>
<accession>A0ABT5DKP9</accession>
<keyword evidence="3" id="KW-0408">Iron</keyword>
<dbReference type="PANTHER" id="PTHR42988:SF2">
    <property type="entry name" value="CYCLIC NUCLEOTIDE PHOSPHODIESTERASE CBUA0032-RELATED"/>
    <property type="match status" value="1"/>
</dbReference>
<evidence type="ECO:0000256" key="1">
    <source>
        <dbReference type="ARBA" id="ARBA00022723"/>
    </source>
</evidence>
<dbReference type="InterPro" id="IPR050884">
    <property type="entry name" value="CNP_phosphodiesterase-III"/>
</dbReference>
<organism evidence="7 8">
    <name type="scientific">Stigmatella ashevillensis</name>
    <dbReference type="NCBI Taxonomy" id="2995309"/>
    <lineage>
        <taxon>Bacteria</taxon>
        <taxon>Pseudomonadati</taxon>
        <taxon>Myxococcota</taxon>
        <taxon>Myxococcia</taxon>
        <taxon>Myxococcales</taxon>
        <taxon>Cystobacterineae</taxon>
        <taxon>Archangiaceae</taxon>
        <taxon>Stigmatella</taxon>
    </lineage>
</organism>
<evidence type="ECO:0000256" key="4">
    <source>
        <dbReference type="ARBA" id="ARBA00025742"/>
    </source>
</evidence>
<dbReference type="EMBL" id="JAQNDM010000002">
    <property type="protein sequence ID" value="MDC0713705.1"/>
    <property type="molecule type" value="Genomic_DNA"/>
</dbReference>
<dbReference type="Proteomes" id="UP001221838">
    <property type="component" value="Unassembled WGS sequence"/>
</dbReference>
<comment type="similarity">
    <text evidence="4">Belongs to the cyclic nucleotide phosphodiesterase class-III family.</text>
</comment>
<dbReference type="RefSeq" id="WP_272144085.1">
    <property type="nucleotide sequence ID" value="NZ_JAQNDM010000002.1"/>
</dbReference>
<evidence type="ECO:0000313" key="7">
    <source>
        <dbReference type="EMBL" id="MDC0713705.1"/>
    </source>
</evidence>